<comment type="caution">
    <text evidence="1">The sequence shown here is derived from an EMBL/GenBank/DDBJ whole genome shotgun (WGS) entry which is preliminary data.</text>
</comment>
<gene>
    <name evidence="1" type="ORF">M8523_12660</name>
</gene>
<sequence length="283" mass="30698">MSGDPKRNSVVPDFLLGALFTFVLLASALAFASHKTQEQKQEDRSRYGQVVGQARKAGLTKQECDGDQDHRSTAGIGSFDALTDWLLDVKLSDLLLVAFTAVLAWKTAGLDKSTRDLWEASRLQRKDNLSIAAGQSRDMRSSIEAARDAAFAAKRSADAVVAVETPKLVLSSIRIHAIYDKTGTSSIRLGLQNPTAICEIRNYGRSPAFLAQSSCDIFLGGKLPDEPDYQNVLTLPFNAVVDGGETHELDAARYATLGLSNDEVAGIMEDKITPLGIRHSYIP</sequence>
<name>A0AA41YXA1_9HYPH</name>
<dbReference type="Proteomes" id="UP001165667">
    <property type="component" value="Unassembled WGS sequence"/>
</dbReference>
<dbReference type="RefSeq" id="WP_282585236.1">
    <property type="nucleotide sequence ID" value="NZ_JAMOIM010000007.1"/>
</dbReference>
<organism evidence="1 2">
    <name type="scientific">Lichenifustis flavocetrariae</name>
    <dbReference type="NCBI Taxonomy" id="2949735"/>
    <lineage>
        <taxon>Bacteria</taxon>
        <taxon>Pseudomonadati</taxon>
        <taxon>Pseudomonadota</taxon>
        <taxon>Alphaproteobacteria</taxon>
        <taxon>Hyphomicrobiales</taxon>
        <taxon>Lichenihabitantaceae</taxon>
        <taxon>Lichenifustis</taxon>
    </lineage>
</organism>
<reference evidence="1" key="1">
    <citation type="submission" date="2022-05" db="EMBL/GenBank/DDBJ databases">
        <authorList>
            <person name="Pankratov T."/>
        </authorList>
    </citation>
    <scope>NUCLEOTIDE SEQUENCE</scope>
    <source>
        <strain evidence="1">BP6-180914</strain>
    </source>
</reference>
<keyword evidence="2" id="KW-1185">Reference proteome</keyword>
<proteinExistence type="predicted"/>
<dbReference type="AlphaFoldDB" id="A0AA41YXA1"/>
<protein>
    <submittedName>
        <fullName evidence="1">Uncharacterized protein</fullName>
    </submittedName>
</protein>
<evidence type="ECO:0000313" key="2">
    <source>
        <dbReference type="Proteomes" id="UP001165667"/>
    </source>
</evidence>
<accession>A0AA41YXA1</accession>
<evidence type="ECO:0000313" key="1">
    <source>
        <dbReference type="EMBL" id="MCW6508872.1"/>
    </source>
</evidence>
<dbReference type="EMBL" id="JAMOIM010000007">
    <property type="protein sequence ID" value="MCW6508872.1"/>
    <property type="molecule type" value="Genomic_DNA"/>
</dbReference>